<dbReference type="SMART" id="SM00850">
    <property type="entry name" value="LytTR"/>
    <property type="match status" value="1"/>
</dbReference>
<evidence type="ECO:0000259" key="4">
    <source>
        <dbReference type="PROSITE" id="PS50110"/>
    </source>
</evidence>
<dbReference type="Gene3D" id="3.40.50.2300">
    <property type="match status" value="1"/>
</dbReference>
<dbReference type="PANTHER" id="PTHR37299">
    <property type="entry name" value="TRANSCRIPTIONAL REGULATOR-RELATED"/>
    <property type="match status" value="1"/>
</dbReference>
<dbReference type="PROSITE" id="PS50110">
    <property type="entry name" value="RESPONSE_REGULATORY"/>
    <property type="match status" value="1"/>
</dbReference>
<dbReference type="InterPro" id="IPR011006">
    <property type="entry name" value="CheY-like_superfamily"/>
</dbReference>
<name>A0A0S2W202_9FIRM</name>
<dbReference type="InterPro" id="IPR007492">
    <property type="entry name" value="LytTR_DNA-bd_dom"/>
</dbReference>
<dbReference type="Pfam" id="PF04397">
    <property type="entry name" value="LytTR"/>
    <property type="match status" value="1"/>
</dbReference>
<dbReference type="Gene3D" id="2.40.50.1020">
    <property type="entry name" value="LytTr DNA-binding domain"/>
    <property type="match status" value="1"/>
</dbReference>
<comment type="function">
    <text evidence="2">May play the central regulatory role in sporulation. It may be an element of the effector pathway responsible for the activation of sporulation genes in response to nutritional stress. Spo0A may act in concert with spo0H (a sigma factor) to control the expression of some genes that are critical to the sporulation process.</text>
</comment>
<dbReference type="GO" id="GO:0000156">
    <property type="term" value="F:phosphorelay response regulator activity"/>
    <property type="evidence" value="ECO:0007669"/>
    <property type="project" value="InterPro"/>
</dbReference>
<feature type="domain" description="HTH LytTR-type" evidence="5">
    <location>
        <begin position="132"/>
        <end position="231"/>
    </location>
</feature>
<sequence length="238" mass="27885">MVIHVAVVEDEEHPAQLLQHYLERFSEENKIVFQTVHFSSPVLLLERYRADWDIIFMDIDMPDINGMEAARRLRLLDQKVILIFVTNLAQYALQGYEVSAMDYILKPVQYYSFALRLSKAIWQLDDLHEASLNVFAEIGSVRIKIHDIRFMEVQGHMVTYHTYDGAYYDFTSLSKREQELAGKGFSRCSNRYLVNLKYVKSIKGYTLYLHDGTELKISQPRKKAFIQDFRTYCYGTAP</sequence>
<dbReference type="PANTHER" id="PTHR37299:SF1">
    <property type="entry name" value="STAGE 0 SPORULATION PROTEIN A HOMOLOG"/>
    <property type="match status" value="1"/>
</dbReference>
<dbReference type="PATRIC" id="fig|1297617.4.peg.794"/>
<evidence type="ECO:0000313" key="7">
    <source>
        <dbReference type="Proteomes" id="UP000064844"/>
    </source>
</evidence>
<evidence type="ECO:0000256" key="3">
    <source>
        <dbReference type="PROSITE-ProRule" id="PRU00169"/>
    </source>
</evidence>
<dbReference type="EMBL" id="CP011307">
    <property type="protein sequence ID" value="ALP93175.1"/>
    <property type="molecule type" value="Genomic_DNA"/>
</dbReference>
<evidence type="ECO:0000313" key="6">
    <source>
        <dbReference type="EMBL" id="ALP93175.1"/>
    </source>
</evidence>
<dbReference type="GO" id="GO:0003677">
    <property type="term" value="F:DNA binding"/>
    <property type="evidence" value="ECO:0007669"/>
    <property type="project" value="InterPro"/>
</dbReference>
<proteinExistence type="predicted"/>
<feature type="domain" description="Response regulatory" evidence="4">
    <location>
        <begin position="4"/>
        <end position="121"/>
    </location>
</feature>
<dbReference type="SUPFAM" id="SSF52172">
    <property type="entry name" value="CheY-like"/>
    <property type="match status" value="1"/>
</dbReference>
<dbReference type="PROSITE" id="PS50930">
    <property type="entry name" value="HTH_LYTTR"/>
    <property type="match status" value="1"/>
</dbReference>
<keyword evidence="7" id="KW-1185">Reference proteome</keyword>
<dbReference type="SMART" id="SM00448">
    <property type="entry name" value="REC"/>
    <property type="match status" value="1"/>
</dbReference>
<evidence type="ECO:0000259" key="5">
    <source>
        <dbReference type="PROSITE" id="PS50930"/>
    </source>
</evidence>
<gene>
    <name evidence="6" type="ORF">IB211_00781</name>
</gene>
<dbReference type="AlphaFoldDB" id="A0A0S2W202"/>
<feature type="modified residue" description="4-aspartylphosphate" evidence="3">
    <location>
        <position position="58"/>
    </location>
</feature>
<evidence type="ECO:0000256" key="1">
    <source>
        <dbReference type="ARBA" id="ARBA00018672"/>
    </source>
</evidence>
<evidence type="ECO:0000256" key="2">
    <source>
        <dbReference type="ARBA" id="ARBA00024867"/>
    </source>
</evidence>
<dbReference type="RefSeq" id="WP_058117166.1">
    <property type="nucleotide sequence ID" value="NZ_CP011307.1"/>
</dbReference>
<accession>A0A0S2W202</accession>
<dbReference type="Pfam" id="PF00072">
    <property type="entry name" value="Response_reg"/>
    <property type="match status" value="1"/>
</dbReference>
<reference evidence="6 7" key="1">
    <citation type="journal article" date="2015" name="Nat. Commun.">
        <title>Production of butyrate from lysine and the Amadori product fructoselysine by a human gut commensal.</title>
        <authorList>
            <person name="Bui T.P."/>
            <person name="Ritari J."/>
            <person name="Boeren S."/>
            <person name="de Waard P."/>
            <person name="Plugge C.M."/>
            <person name="de Vos W.M."/>
        </authorList>
    </citation>
    <scope>NUCLEOTIDE SEQUENCE [LARGE SCALE GENOMIC DNA]</scope>
    <source>
        <strain evidence="6 7">AF211</strain>
    </source>
</reference>
<dbReference type="Proteomes" id="UP000064844">
    <property type="component" value="Chromosome"/>
</dbReference>
<keyword evidence="3" id="KW-0597">Phosphoprotein</keyword>
<reference evidence="7" key="2">
    <citation type="submission" date="2015-04" db="EMBL/GenBank/DDBJ databases">
        <title>A butyrogenic pathway from the amino acid lysine in a human gut commensal.</title>
        <authorList>
            <person name="de Vos W.M."/>
            <person name="Bui N.T.P."/>
            <person name="Plugge C.M."/>
            <person name="Ritari J."/>
        </authorList>
    </citation>
    <scope>NUCLEOTIDE SEQUENCE [LARGE SCALE GENOMIC DNA]</scope>
    <source>
        <strain evidence="7">AF211</strain>
    </source>
</reference>
<dbReference type="STRING" id="1297617.IB211_00781"/>
<organism evidence="6 7">
    <name type="scientific">Intestinimonas butyriciproducens</name>
    <dbReference type="NCBI Taxonomy" id="1297617"/>
    <lineage>
        <taxon>Bacteria</taxon>
        <taxon>Bacillati</taxon>
        <taxon>Bacillota</taxon>
        <taxon>Clostridia</taxon>
        <taxon>Eubacteriales</taxon>
        <taxon>Intestinimonas</taxon>
    </lineage>
</organism>
<dbReference type="InterPro" id="IPR001789">
    <property type="entry name" value="Sig_transdc_resp-reg_receiver"/>
</dbReference>
<dbReference type="InterPro" id="IPR046947">
    <property type="entry name" value="LytR-like"/>
</dbReference>
<protein>
    <recommendedName>
        <fullName evidence="1">Stage 0 sporulation protein A homolog</fullName>
    </recommendedName>
</protein>
<dbReference type="KEGG" id="ibu:IB211_00781"/>